<dbReference type="InterPro" id="IPR001375">
    <property type="entry name" value="Peptidase_S9_cat"/>
</dbReference>
<dbReference type="EMBL" id="JAXQNO010000009">
    <property type="protein sequence ID" value="KAK4791183.1"/>
    <property type="molecule type" value="Genomic_DNA"/>
</dbReference>
<comment type="function">
    <text evidence="2">Serine peptidase whose precise substrate specificity remains unclear. Does not cleave peptides after a arginine or lysine residue. Regulates trans-Golgi network morphology and sorting by regulating the membrane binding of the AP-1 complex. May play a role in the regulation of synaptic vesicle exocytosis.</text>
</comment>
<comment type="caution">
    <text evidence="5">The sequence shown here is derived from an EMBL/GenBank/DDBJ whole genome shotgun (WGS) entry which is preliminary data.</text>
</comment>
<dbReference type="InterPro" id="IPR029058">
    <property type="entry name" value="AB_hydrolase_fold"/>
</dbReference>
<dbReference type="Pfam" id="PF00326">
    <property type="entry name" value="Peptidase_S9"/>
    <property type="match status" value="1"/>
</dbReference>
<keyword evidence="3" id="KW-0720">Serine protease</keyword>
<accession>A0AAN7M3T9</accession>
<evidence type="ECO:0000256" key="1">
    <source>
        <dbReference type="ARBA" id="ARBA00005228"/>
    </source>
</evidence>
<dbReference type="SUPFAM" id="SSF53474">
    <property type="entry name" value="alpha/beta-Hydrolases"/>
    <property type="match status" value="1"/>
</dbReference>
<keyword evidence="3" id="KW-0645">Protease</keyword>
<dbReference type="AlphaFoldDB" id="A0AAN7M3T9"/>
<dbReference type="GO" id="GO:0004252">
    <property type="term" value="F:serine-type endopeptidase activity"/>
    <property type="evidence" value="ECO:0007669"/>
    <property type="project" value="UniProtKB-UniRule"/>
</dbReference>
<dbReference type="Proteomes" id="UP001346149">
    <property type="component" value="Unassembled WGS sequence"/>
</dbReference>
<name>A0AAN7M3T9_TRANT</name>
<evidence type="ECO:0000256" key="2">
    <source>
        <dbReference type="ARBA" id="ARBA00045448"/>
    </source>
</evidence>
<comment type="similarity">
    <text evidence="1 3">Belongs to the peptidase S9A family.</text>
</comment>
<evidence type="ECO:0000259" key="4">
    <source>
        <dbReference type="Pfam" id="PF00326"/>
    </source>
</evidence>
<organism evidence="5 6">
    <name type="scientific">Trapa natans</name>
    <name type="common">Water chestnut</name>
    <dbReference type="NCBI Taxonomy" id="22666"/>
    <lineage>
        <taxon>Eukaryota</taxon>
        <taxon>Viridiplantae</taxon>
        <taxon>Streptophyta</taxon>
        <taxon>Embryophyta</taxon>
        <taxon>Tracheophyta</taxon>
        <taxon>Spermatophyta</taxon>
        <taxon>Magnoliopsida</taxon>
        <taxon>eudicotyledons</taxon>
        <taxon>Gunneridae</taxon>
        <taxon>Pentapetalae</taxon>
        <taxon>rosids</taxon>
        <taxon>malvids</taxon>
        <taxon>Myrtales</taxon>
        <taxon>Lythraceae</taxon>
        <taxon>Trapa</taxon>
    </lineage>
</organism>
<dbReference type="GO" id="GO:0006508">
    <property type="term" value="P:proteolysis"/>
    <property type="evidence" value="ECO:0007669"/>
    <property type="project" value="UniProtKB-KW"/>
</dbReference>
<sequence>MMRFTISSPVMPDAMVEYDLSNGKWNIIQQQNLLYERTRILYGRASSGRINLELPSSEVNSDNNPWNELSEFYGCEQYDIPSHDGVMIPLTIVYSHTDRKENSNPGLLHGHGAYGELLDKRWRSELKSLLDRGWVLAYADVRGGGGGGKKWHHNGRSVKKYNSVEDYIASARFLIDKGIVKEGKLAGWGYSAGGLLVASAINQHPDLFRAAILKVPFLDPTNTLLYPILPLIPADYEEFGYPWDIDDFNAIQRYSPYDNIPEDTLFPAVLVTSCFSTRFGVWEAAKWAARVRERTIYDPDRPILLNLMTDIVEENRYLQCKESALEAAFLIKAVDP</sequence>
<proteinExistence type="inferred from homology"/>
<evidence type="ECO:0000313" key="6">
    <source>
        <dbReference type="Proteomes" id="UP001346149"/>
    </source>
</evidence>
<dbReference type="PANTHER" id="PTHR11757:SF19">
    <property type="entry name" value="PROLYL ENDOPEPTIDASE-LIKE"/>
    <property type="match status" value="1"/>
</dbReference>
<keyword evidence="3" id="KW-0378">Hydrolase</keyword>
<dbReference type="Gene3D" id="3.40.50.1820">
    <property type="entry name" value="alpha/beta hydrolase"/>
    <property type="match status" value="1"/>
</dbReference>
<dbReference type="InterPro" id="IPR051543">
    <property type="entry name" value="Serine_Peptidase_S9A"/>
</dbReference>
<dbReference type="PRINTS" id="PR00862">
    <property type="entry name" value="PROLIGOPTASE"/>
</dbReference>
<dbReference type="PANTHER" id="PTHR11757">
    <property type="entry name" value="PROTEASE FAMILY S9A OLIGOPEPTIDASE"/>
    <property type="match status" value="1"/>
</dbReference>
<gene>
    <name evidence="5" type="ORF">SAY86_031596</name>
</gene>
<keyword evidence="6" id="KW-1185">Reference proteome</keyword>
<dbReference type="InterPro" id="IPR002470">
    <property type="entry name" value="Peptidase_S9A"/>
</dbReference>
<evidence type="ECO:0000313" key="5">
    <source>
        <dbReference type="EMBL" id="KAK4791183.1"/>
    </source>
</evidence>
<feature type="domain" description="Peptidase S9 prolyl oligopeptidase catalytic" evidence="4">
    <location>
        <begin position="124"/>
        <end position="294"/>
    </location>
</feature>
<evidence type="ECO:0000256" key="3">
    <source>
        <dbReference type="RuleBase" id="RU368024"/>
    </source>
</evidence>
<dbReference type="EC" id="3.4.21.-" evidence="3"/>
<protein>
    <recommendedName>
        <fullName evidence="3">Prolyl endopeptidase</fullName>
        <ecNumber evidence="3">3.4.21.-</ecNumber>
    </recommendedName>
</protein>
<reference evidence="5 6" key="1">
    <citation type="journal article" date="2023" name="Hortic Res">
        <title>Pangenome of water caltrop reveals structural variations and asymmetric subgenome divergence after allopolyploidization.</title>
        <authorList>
            <person name="Zhang X."/>
            <person name="Chen Y."/>
            <person name="Wang L."/>
            <person name="Yuan Y."/>
            <person name="Fang M."/>
            <person name="Shi L."/>
            <person name="Lu R."/>
            <person name="Comes H.P."/>
            <person name="Ma Y."/>
            <person name="Chen Y."/>
            <person name="Huang G."/>
            <person name="Zhou Y."/>
            <person name="Zheng Z."/>
            <person name="Qiu Y."/>
        </authorList>
    </citation>
    <scope>NUCLEOTIDE SEQUENCE [LARGE SCALE GENOMIC DNA]</scope>
    <source>
        <strain evidence="5">F231</strain>
    </source>
</reference>